<dbReference type="PANTHER" id="PTHR33204:SF18">
    <property type="entry name" value="TRANSCRIPTIONAL REGULATORY PROTEIN"/>
    <property type="match status" value="1"/>
</dbReference>
<dbReference type="Pfam" id="PF01638">
    <property type="entry name" value="HxlR"/>
    <property type="match status" value="1"/>
</dbReference>
<dbReference type="RefSeq" id="WP_118925836.1">
    <property type="nucleotide sequence ID" value="NZ_QXGH01000017.1"/>
</dbReference>
<evidence type="ECO:0000256" key="2">
    <source>
        <dbReference type="ARBA" id="ARBA00023125"/>
    </source>
</evidence>
<dbReference type="Proteomes" id="UP000283644">
    <property type="component" value="Unassembled WGS sequence"/>
</dbReference>
<dbReference type="PROSITE" id="PS51118">
    <property type="entry name" value="HTH_HXLR"/>
    <property type="match status" value="1"/>
</dbReference>
<keyword evidence="6" id="KW-1185">Reference proteome</keyword>
<dbReference type="AlphaFoldDB" id="A0A417Y1B3"/>
<organism evidence="5 6">
    <name type="scientific">Nocardioides immobilis</name>
    <dbReference type="NCBI Taxonomy" id="2049295"/>
    <lineage>
        <taxon>Bacteria</taxon>
        <taxon>Bacillati</taxon>
        <taxon>Actinomycetota</taxon>
        <taxon>Actinomycetes</taxon>
        <taxon>Propionibacteriales</taxon>
        <taxon>Nocardioidaceae</taxon>
        <taxon>Nocardioides</taxon>
    </lineage>
</organism>
<keyword evidence="2" id="KW-0238">DNA-binding</keyword>
<dbReference type="GO" id="GO:0003677">
    <property type="term" value="F:DNA binding"/>
    <property type="evidence" value="ECO:0007669"/>
    <property type="project" value="UniProtKB-KW"/>
</dbReference>
<dbReference type="InterPro" id="IPR036388">
    <property type="entry name" value="WH-like_DNA-bd_sf"/>
</dbReference>
<sequence length="227" mass="24750">MRSYDQYCSVAKALDVVGDRWTLLVVRELLLQGGSRYTDLLNGMPGISTNLLGDRLKQLEAKGLVRREQAPPPVATTLYHLTDVGRELEPVVRELVRFGARYMADPTSDDEQFRGHWLALPVSELLDDTDPDGPPAVIETRTGDRPVFIELAGGQVRTTLTAPREADLVLAGAAQLVLGVLTGQLELPLARELGLETEGSTAPLKRLRYDGPRATGIDTAITKEIPA</sequence>
<dbReference type="SUPFAM" id="SSF46785">
    <property type="entry name" value="Winged helix' DNA-binding domain"/>
    <property type="match status" value="1"/>
</dbReference>
<evidence type="ECO:0000256" key="3">
    <source>
        <dbReference type="ARBA" id="ARBA00023163"/>
    </source>
</evidence>
<dbReference type="EMBL" id="QXGH01000017">
    <property type="protein sequence ID" value="RHW26423.1"/>
    <property type="molecule type" value="Genomic_DNA"/>
</dbReference>
<dbReference type="InterPro" id="IPR002577">
    <property type="entry name" value="HTH_HxlR"/>
</dbReference>
<protein>
    <submittedName>
        <fullName evidence="5">Transcriptional regulator</fullName>
    </submittedName>
</protein>
<keyword evidence="3" id="KW-0804">Transcription</keyword>
<name>A0A417Y1B3_9ACTN</name>
<dbReference type="PANTHER" id="PTHR33204">
    <property type="entry name" value="TRANSCRIPTIONAL REGULATOR, MARR FAMILY"/>
    <property type="match status" value="1"/>
</dbReference>
<proteinExistence type="predicted"/>
<evidence type="ECO:0000313" key="5">
    <source>
        <dbReference type="EMBL" id="RHW26423.1"/>
    </source>
</evidence>
<evidence type="ECO:0000256" key="1">
    <source>
        <dbReference type="ARBA" id="ARBA00023015"/>
    </source>
</evidence>
<feature type="domain" description="HTH hxlR-type" evidence="4">
    <location>
        <begin position="8"/>
        <end position="107"/>
    </location>
</feature>
<dbReference type="Gene3D" id="1.10.10.10">
    <property type="entry name" value="Winged helix-like DNA-binding domain superfamily/Winged helix DNA-binding domain"/>
    <property type="match status" value="1"/>
</dbReference>
<comment type="caution">
    <text evidence="5">The sequence shown here is derived from an EMBL/GenBank/DDBJ whole genome shotgun (WGS) entry which is preliminary data.</text>
</comment>
<gene>
    <name evidence="5" type="ORF">D0Z08_13865</name>
</gene>
<keyword evidence="1" id="KW-0805">Transcription regulation</keyword>
<dbReference type="InterPro" id="IPR036390">
    <property type="entry name" value="WH_DNA-bd_sf"/>
</dbReference>
<evidence type="ECO:0000313" key="6">
    <source>
        <dbReference type="Proteomes" id="UP000283644"/>
    </source>
</evidence>
<evidence type="ECO:0000259" key="4">
    <source>
        <dbReference type="PROSITE" id="PS51118"/>
    </source>
</evidence>
<reference evidence="5 6" key="1">
    <citation type="submission" date="2018-09" db="EMBL/GenBank/DDBJ databases">
        <title>Genome sequencing of Nocardioides immobilis CCTCC AB 2017083 for comparison to Nocardioides silvaticus.</title>
        <authorList>
            <person name="Li C."/>
            <person name="Wang G."/>
        </authorList>
    </citation>
    <scope>NUCLEOTIDE SEQUENCE [LARGE SCALE GENOMIC DNA]</scope>
    <source>
        <strain evidence="5 6">CCTCC AB 2017083</strain>
    </source>
</reference>
<dbReference type="OrthoDB" id="9792527at2"/>
<accession>A0A417Y1B3</accession>